<feature type="domain" description="Vitamin K epoxide reductase" evidence="12">
    <location>
        <begin position="77"/>
        <end position="217"/>
    </location>
</feature>
<keyword evidence="13" id="KW-0482">Metalloprotease</keyword>
<evidence type="ECO:0000313" key="13">
    <source>
        <dbReference type="EMBL" id="JAT54364.1"/>
    </source>
</evidence>
<keyword evidence="9" id="KW-0676">Redox-active center</keyword>
<keyword evidence="13" id="KW-0378">Hydrolase</keyword>
<keyword evidence="7 11" id="KW-0472">Membrane</keyword>
<dbReference type="GO" id="GO:0016491">
    <property type="term" value="F:oxidoreductase activity"/>
    <property type="evidence" value="ECO:0007669"/>
    <property type="project" value="UniProtKB-KW"/>
</dbReference>
<reference evidence="13" key="1">
    <citation type="submission" date="2015-07" db="EMBL/GenBank/DDBJ databases">
        <title>Transcriptome Assembly of Anthurium amnicola.</title>
        <authorList>
            <person name="Suzuki J."/>
        </authorList>
    </citation>
    <scope>NUCLEOTIDE SEQUENCE</scope>
</reference>
<keyword evidence="3 11" id="KW-0812">Transmembrane</keyword>
<evidence type="ECO:0000256" key="2">
    <source>
        <dbReference type="ARBA" id="ARBA00006214"/>
    </source>
</evidence>
<keyword evidence="4" id="KW-0874">Quinone</keyword>
<dbReference type="Gene3D" id="3.40.30.10">
    <property type="entry name" value="Glutaredoxin"/>
    <property type="match status" value="1"/>
</dbReference>
<name>A0A1D1YIB1_9ARAE</name>
<protein>
    <submittedName>
        <fullName evidence="13">ATP-dependent zinc metalloprotease FTSH 1, chloroplastic</fullName>
    </submittedName>
</protein>
<feature type="compositionally biased region" description="Pro residues" evidence="10">
    <location>
        <begin position="56"/>
        <end position="65"/>
    </location>
</feature>
<dbReference type="GO" id="GO:0008237">
    <property type="term" value="F:metallopeptidase activity"/>
    <property type="evidence" value="ECO:0007669"/>
    <property type="project" value="UniProtKB-KW"/>
</dbReference>
<evidence type="ECO:0000256" key="6">
    <source>
        <dbReference type="ARBA" id="ARBA00023002"/>
    </source>
</evidence>
<evidence type="ECO:0000256" key="11">
    <source>
        <dbReference type="SAM" id="Phobius"/>
    </source>
</evidence>
<dbReference type="GO" id="GO:0048038">
    <property type="term" value="F:quinone binding"/>
    <property type="evidence" value="ECO:0007669"/>
    <property type="project" value="UniProtKB-KW"/>
</dbReference>
<keyword evidence="8" id="KW-1015">Disulfide bond</keyword>
<evidence type="ECO:0000259" key="12">
    <source>
        <dbReference type="SMART" id="SM00756"/>
    </source>
</evidence>
<evidence type="ECO:0000256" key="4">
    <source>
        <dbReference type="ARBA" id="ARBA00022719"/>
    </source>
</evidence>
<accession>A0A1D1YIB1</accession>
<keyword evidence="13" id="KW-0645">Protease</keyword>
<evidence type="ECO:0000256" key="10">
    <source>
        <dbReference type="SAM" id="MobiDB-lite"/>
    </source>
</evidence>
<organism evidence="13">
    <name type="scientific">Anthurium amnicola</name>
    <dbReference type="NCBI Taxonomy" id="1678845"/>
    <lineage>
        <taxon>Eukaryota</taxon>
        <taxon>Viridiplantae</taxon>
        <taxon>Streptophyta</taxon>
        <taxon>Embryophyta</taxon>
        <taxon>Tracheophyta</taxon>
        <taxon>Spermatophyta</taxon>
        <taxon>Magnoliopsida</taxon>
        <taxon>Liliopsida</taxon>
        <taxon>Araceae</taxon>
        <taxon>Pothoideae</taxon>
        <taxon>Potheae</taxon>
        <taxon>Anthurium</taxon>
    </lineage>
</organism>
<feature type="transmembrane region" description="Helical" evidence="11">
    <location>
        <begin position="226"/>
        <end position="244"/>
    </location>
</feature>
<evidence type="ECO:0000256" key="5">
    <source>
        <dbReference type="ARBA" id="ARBA00022989"/>
    </source>
</evidence>
<feature type="transmembrane region" description="Helical" evidence="11">
    <location>
        <begin position="167"/>
        <end position="185"/>
    </location>
</feature>
<dbReference type="SUPFAM" id="SSF52833">
    <property type="entry name" value="Thioredoxin-like"/>
    <property type="match status" value="1"/>
</dbReference>
<evidence type="ECO:0000256" key="9">
    <source>
        <dbReference type="ARBA" id="ARBA00023284"/>
    </source>
</evidence>
<dbReference type="InterPro" id="IPR044698">
    <property type="entry name" value="VKOR/LTO1"/>
</dbReference>
<dbReference type="GO" id="GO:0006508">
    <property type="term" value="P:proteolysis"/>
    <property type="evidence" value="ECO:0007669"/>
    <property type="project" value="UniProtKB-KW"/>
</dbReference>
<evidence type="ECO:0000256" key="7">
    <source>
        <dbReference type="ARBA" id="ARBA00023136"/>
    </source>
</evidence>
<dbReference type="GO" id="GO:0016020">
    <property type="term" value="C:membrane"/>
    <property type="evidence" value="ECO:0007669"/>
    <property type="project" value="UniProtKB-SubCell"/>
</dbReference>
<evidence type="ECO:0000256" key="1">
    <source>
        <dbReference type="ARBA" id="ARBA00004141"/>
    </source>
</evidence>
<comment type="subcellular location">
    <subcellularLocation>
        <location evidence="1">Membrane</location>
        <topology evidence="1">Multi-pass membrane protein</topology>
    </subcellularLocation>
</comment>
<evidence type="ECO:0000256" key="8">
    <source>
        <dbReference type="ARBA" id="ARBA00023157"/>
    </source>
</evidence>
<sequence>MMACISALLATPCPPKGPNPSVLRASPSPAVAPFSNAWMTVPVLRSSKFRCWSGASPPPPAPPPVDSGETDASKKRDVSPYSWCAGLGALGFLETCYLTFLKVTDSEAFCPVGGGSCGDVLNSDYAVVFGIPLPLYGTIAYGFVALLGLQLSGKKIFSGLGESDVRLILLGCTTSMATASAYFLYLLSTKLSGALCPYCLFSAVLSFSLFFITVKDFGFQEIQKTVGVQLAIAGIVVAALSYSYSTARSQLPGLNDIDLQPFETVITTESTPFAISLAKHLRSVGAKMYGAFWCSHCIEQKQMFGREAMKIVDYVECFPDGFGRGRKMVKVCTDAGIEGFPTWLIRNQVLSGEQELSDLAQASGFVVDDFHPS</sequence>
<dbReference type="PANTHER" id="PTHR34573">
    <property type="entry name" value="VKC DOMAIN-CONTAINING PROTEIN"/>
    <property type="match status" value="1"/>
</dbReference>
<dbReference type="CDD" id="cd12916">
    <property type="entry name" value="VKOR_1"/>
    <property type="match status" value="1"/>
</dbReference>
<dbReference type="InterPro" id="IPR036249">
    <property type="entry name" value="Thioredoxin-like_sf"/>
</dbReference>
<gene>
    <name evidence="13" type="primary">FTSH1</name>
    <name evidence="13" type="ORF">g.16370</name>
</gene>
<dbReference type="PANTHER" id="PTHR34573:SF1">
    <property type="entry name" value="VITAMIN K EPOXIDE REDUCTASE DOMAIN-CONTAINING PROTEIN"/>
    <property type="match status" value="1"/>
</dbReference>
<feature type="transmembrane region" description="Helical" evidence="11">
    <location>
        <begin position="125"/>
        <end position="147"/>
    </location>
</feature>
<dbReference type="Pfam" id="PF07884">
    <property type="entry name" value="VKOR"/>
    <property type="match status" value="1"/>
</dbReference>
<keyword evidence="6" id="KW-0560">Oxidoreductase</keyword>
<feature type="transmembrane region" description="Helical" evidence="11">
    <location>
        <begin position="191"/>
        <end position="214"/>
    </location>
</feature>
<dbReference type="Gene3D" id="1.20.1440.130">
    <property type="entry name" value="VKOR domain"/>
    <property type="match status" value="1"/>
</dbReference>
<dbReference type="EMBL" id="GDJX01013572">
    <property type="protein sequence ID" value="JAT54364.1"/>
    <property type="molecule type" value="Transcribed_RNA"/>
</dbReference>
<dbReference type="InterPro" id="IPR012932">
    <property type="entry name" value="VKOR"/>
</dbReference>
<dbReference type="SMART" id="SM00756">
    <property type="entry name" value="VKc"/>
    <property type="match status" value="1"/>
</dbReference>
<dbReference type="AlphaFoldDB" id="A0A1D1YIB1"/>
<evidence type="ECO:0000256" key="3">
    <source>
        <dbReference type="ARBA" id="ARBA00022692"/>
    </source>
</evidence>
<comment type="similarity">
    <text evidence="2">Belongs to the VKOR family.</text>
</comment>
<feature type="region of interest" description="Disordered" evidence="10">
    <location>
        <begin position="54"/>
        <end position="76"/>
    </location>
</feature>
<dbReference type="InterPro" id="IPR038354">
    <property type="entry name" value="VKOR_sf"/>
</dbReference>
<keyword evidence="5 11" id="KW-1133">Transmembrane helix</keyword>
<proteinExistence type="inferred from homology"/>